<reference evidence="1" key="1">
    <citation type="submission" date="2021-06" db="EMBL/GenBank/DDBJ databases">
        <title>Complete genome sequence of Nocardioides sp. G188.</title>
        <authorList>
            <person name="Im W.-T."/>
        </authorList>
    </citation>
    <scope>NUCLEOTIDE SEQUENCE</scope>
    <source>
        <strain evidence="1">G188</strain>
    </source>
</reference>
<dbReference type="AlphaFoldDB" id="A0A975SZP3"/>
<dbReference type="KEGG" id="nps:KRR39_02920"/>
<dbReference type="Proteomes" id="UP000683575">
    <property type="component" value="Chromosome"/>
</dbReference>
<gene>
    <name evidence="1" type="ORF">KRR39_02920</name>
</gene>
<protein>
    <submittedName>
        <fullName evidence="1">Uncharacterized protein</fullName>
    </submittedName>
</protein>
<keyword evidence="2" id="KW-1185">Reference proteome</keyword>
<evidence type="ECO:0000313" key="1">
    <source>
        <dbReference type="EMBL" id="QWZ08821.1"/>
    </source>
</evidence>
<proteinExistence type="predicted"/>
<evidence type="ECO:0000313" key="2">
    <source>
        <dbReference type="Proteomes" id="UP000683575"/>
    </source>
</evidence>
<organism evidence="1 2">
    <name type="scientific">Nocardioides panacis</name>
    <dbReference type="NCBI Taxonomy" id="2849501"/>
    <lineage>
        <taxon>Bacteria</taxon>
        <taxon>Bacillati</taxon>
        <taxon>Actinomycetota</taxon>
        <taxon>Actinomycetes</taxon>
        <taxon>Propionibacteriales</taxon>
        <taxon>Nocardioidaceae</taxon>
        <taxon>Nocardioides</taxon>
    </lineage>
</organism>
<sequence length="657" mass="71713">MSEWTFRVLDVAPTPYAATPELTARLRIEESTGVQVHAMALRCQVRIEPQRRGYDEADEAGLRALFGDRARWPQTLKPFQWMQCHTTVQGFTGATEVDLALPCTYDFDVTGSRLLHGVGSGTLPLSLLFSGTVFTRGEHGFGVLQVPWDSEARHDLPVRVWQDMIATFFPHQGWIRLDHDVLAALGDYRARHGLVSWEETVGRLLGAVSSPVGGRAAVSPVPADRLQRARTVADAVLYEGYLLYPYRASSDKNRARWQFGVLGPPGAADRGLGEPDTLTLHTILTGVRAGSSVDVHLRFLQLQHRQVLDAHGTEVASLPVGDHTELTWDEAVEQEVVVRADVSAGGVPDTPVTVDGGEKVEALPGGGSLVRHRRPLRAVVTVGTERHGPFTRLSVTVRNDHPERPATPEDATRTSLLGAHLLVEADGCGFVSMVDPPPAARPIADGLRQDRCWPFLAGDEGDTDLLLGSPIILYDHPQVAAESAQALFDATEIDEILTLRVMTMTDAEKAEARATDPRAAALIDRCDAMTPAELQQLHGVFRDPHGPAGSDAPPWWDPATDASVDPGSDTVLVDGVRVGAGTRVRLHPRRRADAQDLFLADRAARVTGVLFDVDGRTHVAVVLEDDPAADLHEWYGRFSYFAPDEIEPLTEREESRP</sequence>
<dbReference type="RefSeq" id="WP_216940660.1">
    <property type="nucleotide sequence ID" value="NZ_CP077062.1"/>
</dbReference>
<dbReference type="Pfam" id="PF19562">
    <property type="entry name" value="DUF6084"/>
    <property type="match status" value="1"/>
</dbReference>
<accession>A0A975SZP3</accession>
<name>A0A975SZP3_9ACTN</name>
<dbReference type="EMBL" id="CP077062">
    <property type="protein sequence ID" value="QWZ08821.1"/>
    <property type="molecule type" value="Genomic_DNA"/>
</dbReference>
<dbReference type="InterPro" id="IPR045730">
    <property type="entry name" value="DUF6084"/>
</dbReference>